<comment type="caution">
    <text evidence="3">The sequence shown here is derived from an EMBL/GenBank/DDBJ whole genome shotgun (WGS) entry which is preliminary data.</text>
</comment>
<dbReference type="AlphaFoldDB" id="A0A2S8GMH8"/>
<proteinExistence type="predicted"/>
<evidence type="ECO:0000256" key="1">
    <source>
        <dbReference type="SAM" id="MobiDB-lite"/>
    </source>
</evidence>
<dbReference type="RefSeq" id="WP_105336109.1">
    <property type="nucleotide sequence ID" value="NZ_PUHZ01000014.1"/>
</dbReference>
<feature type="region of interest" description="Disordered" evidence="1">
    <location>
        <begin position="41"/>
        <end position="60"/>
    </location>
</feature>
<feature type="transmembrane region" description="Helical" evidence="2">
    <location>
        <begin position="333"/>
        <end position="356"/>
    </location>
</feature>
<feature type="compositionally biased region" description="Basic and acidic residues" evidence="1">
    <location>
        <begin position="98"/>
        <end position="108"/>
    </location>
</feature>
<name>A0A2S8GMH8_9BACT</name>
<feature type="transmembrane region" description="Helical" evidence="2">
    <location>
        <begin position="193"/>
        <end position="217"/>
    </location>
</feature>
<feature type="transmembrane region" description="Helical" evidence="2">
    <location>
        <begin position="253"/>
        <end position="279"/>
    </location>
</feature>
<dbReference type="Proteomes" id="UP000237819">
    <property type="component" value="Unassembled WGS sequence"/>
</dbReference>
<organism evidence="3 4">
    <name type="scientific">Blastopirellula marina</name>
    <dbReference type="NCBI Taxonomy" id="124"/>
    <lineage>
        <taxon>Bacteria</taxon>
        <taxon>Pseudomonadati</taxon>
        <taxon>Planctomycetota</taxon>
        <taxon>Planctomycetia</taxon>
        <taxon>Pirellulales</taxon>
        <taxon>Pirellulaceae</taxon>
        <taxon>Blastopirellula</taxon>
    </lineage>
</organism>
<feature type="transmembrane region" description="Helical" evidence="2">
    <location>
        <begin position="126"/>
        <end position="148"/>
    </location>
</feature>
<reference evidence="3 4" key="1">
    <citation type="submission" date="2018-02" db="EMBL/GenBank/DDBJ databases">
        <title>Comparative genomes isolates from brazilian mangrove.</title>
        <authorList>
            <person name="Araujo J.E."/>
            <person name="Taketani R.G."/>
            <person name="Silva M.C.P."/>
            <person name="Loureco M.V."/>
            <person name="Andreote F.D."/>
        </authorList>
    </citation>
    <scope>NUCLEOTIDE SEQUENCE [LARGE SCALE GENOMIC DNA]</scope>
    <source>
        <strain evidence="3 4">Nap-Phe MGV</strain>
    </source>
</reference>
<evidence type="ECO:0000256" key="2">
    <source>
        <dbReference type="SAM" id="Phobius"/>
    </source>
</evidence>
<keyword evidence="2" id="KW-0472">Membrane</keyword>
<keyword evidence="2" id="KW-0812">Transmembrane</keyword>
<feature type="transmembrane region" description="Helical" evidence="2">
    <location>
        <begin position="160"/>
        <end position="181"/>
    </location>
</feature>
<evidence type="ECO:0000313" key="4">
    <source>
        <dbReference type="Proteomes" id="UP000237819"/>
    </source>
</evidence>
<accession>A0A2S8GMH8</accession>
<dbReference type="EMBL" id="PUHZ01000014">
    <property type="protein sequence ID" value="PQO45618.1"/>
    <property type="molecule type" value="Genomic_DNA"/>
</dbReference>
<sequence length="373" mass="42090">MPISFHCETCRGSIRVADGSEGELTRCPECFSIVPVPFEKRKTTKQAKQTAPADDPLGIEGDIQSRWDEVYPDAQPIEEPEPSANPFTYEPPQPLPEKPTELPERETLTPEQVAQKLTQLALATSVLLLASTLSTLCIAALLGFWVYMVVSTSSYRFTPILLGVLIAVILAMHLVTLRFLFEARFRRDYSRSVIGTSLSLIPLLNLAAVLSFPYSFWGLILLAKPQVRMHFRGEGDELDYLYQEQFERRRQRLVFVANLLFMGCCLFAVLLTMATWILASAMIANGVQGKYELLTLVAMTLMTFLHLGTIFGLHEARSFGNRRWGLTGMILSIIPICNIPGILLFPLSIWGILLLMTPKMRTQFRSHWDRMTE</sequence>
<gene>
    <name evidence="3" type="ORF">C5Y93_14365</name>
</gene>
<feature type="region of interest" description="Disordered" evidence="1">
    <location>
        <begin position="75"/>
        <end position="109"/>
    </location>
</feature>
<dbReference type="OrthoDB" id="261253at2"/>
<keyword evidence="2" id="KW-1133">Transmembrane helix</keyword>
<protein>
    <submittedName>
        <fullName evidence="3">Uncharacterized protein</fullName>
    </submittedName>
</protein>
<feature type="transmembrane region" description="Helical" evidence="2">
    <location>
        <begin position="291"/>
        <end position="313"/>
    </location>
</feature>
<evidence type="ECO:0000313" key="3">
    <source>
        <dbReference type="EMBL" id="PQO45618.1"/>
    </source>
</evidence>